<evidence type="ECO:0000313" key="2">
    <source>
        <dbReference type="EMBL" id="KAF4623963.1"/>
    </source>
</evidence>
<organism evidence="2 3">
    <name type="scientific">Agrocybe pediades</name>
    <dbReference type="NCBI Taxonomy" id="84607"/>
    <lineage>
        <taxon>Eukaryota</taxon>
        <taxon>Fungi</taxon>
        <taxon>Dikarya</taxon>
        <taxon>Basidiomycota</taxon>
        <taxon>Agaricomycotina</taxon>
        <taxon>Agaricomycetes</taxon>
        <taxon>Agaricomycetidae</taxon>
        <taxon>Agaricales</taxon>
        <taxon>Agaricineae</taxon>
        <taxon>Strophariaceae</taxon>
        <taxon>Agrocybe</taxon>
    </lineage>
</organism>
<dbReference type="EMBL" id="JAACJL010000001">
    <property type="protein sequence ID" value="KAF4623963.1"/>
    <property type="molecule type" value="Genomic_DNA"/>
</dbReference>
<sequence length="49" mass="5689">MYNLLLARRKTILLWVSLEALFGGLAWQSYRKTPSLSLAHMRTPKQLQS</sequence>
<keyword evidence="1" id="KW-0472">Membrane</keyword>
<keyword evidence="1" id="KW-1133">Transmembrane helix</keyword>
<keyword evidence="1" id="KW-0812">Transmembrane</keyword>
<evidence type="ECO:0000313" key="3">
    <source>
        <dbReference type="Proteomes" id="UP000521872"/>
    </source>
</evidence>
<reference evidence="2 3" key="1">
    <citation type="submission" date="2019-12" db="EMBL/GenBank/DDBJ databases">
        <authorList>
            <person name="Floudas D."/>
            <person name="Bentzer J."/>
            <person name="Ahren D."/>
            <person name="Johansson T."/>
            <person name="Persson P."/>
            <person name="Tunlid A."/>
        </authorList>
    </citation>
    <scope>NUCLEOTIDE SEQUENCE [LARGE SCALE GENOMIC DNA]</scope>
    <source>
        <strain evidence="2 3">CBS 102.39</strain>
    </source>
</reference>
<protein>
    <submittedName>
        <fullName evidence="2">Uncharacterized protein</fullName>
    </submittedName>
</protein>
<dbReference type="Proteomes" id="UP000521872">
    <property type="component" value="Unassembled WGS sequence"/>
</dbReference>
<dbReference type="OrthoDB" id="3037824at2759"/>
<proteinExistence type="predicted"/>
<accession>A0A8H4R6S5</accession>
<gene>
    <name evidence="2" type="ORF">D9613_002250</name>
</gene>
<evidence type="ECO:0000256" key="1">
    <source>
        <dbReference type="SAM" id="Phobius"/>
    </source>
</evidence>
<name>A0A8H4R6S5_9AGAR</name>
<comment type="caution">
    <text evidence="2">The sequence shown here is derived from an EMBL/GenBank/DDBJ whole genome shotgun (WGS) entry which is preliminary data.</text>
</comment>
<dbReference type="AlphaFoldDB" id="A0A8H4R6S5"/>
<keyword evidence="3" id="KW-1185">Reference proteome</keyword>
<feature type="transmembrane region" description="Helical" evidence="1">
    <location>
        <begin position="12"/>
        <end position="30"/>
    </location>
</feature>